<gene>
    <name evidence="1" type="ORF">D2V17_00940</name>
</gene>
<dbReference type="RefSeq" id="WP_147367152.1">
    <property type="nucleotide sequence ID" value="NZ_QXFM01000006.1"/>
</dbReference>
<dbReference type="EMBL" id="QXFM01000006">
    <property type="protein sequence ID" value="RIV92859.1"/>
    <property type="molecule type" value="Genomic_DNA"/>
</dbReference>
<comment type="caution">
    <text evidence="1">The sequence shown here is derived from an EMBL/GenBank/DDBJ whole genome shotgun (WGS) entry which is preliminary data.</text>
</comment>
<proteinExistence type="predicted"/>
<evidence type="ECO:0000313" key="1">
    <source>
        <dbReference type="EMBL" id="RIV92859.1"/>
    </source>
</evidence>
<dbReference type="Proteomes" id="UP000265366">
    <property type="component" value="Unassembled WGS sequence"/>
</dbReference>
<accession>A0A3A1PGA6</accession>
<reference evidence="1 2" key="1">
    <citation type="submission" date="2018-08" db="EMBL/GenBank/DDBJ databases">
        <title>Erythrobacter zhengii sp.nov., a bacterium isolated from deep-sea sediment.</title>
        <authorList>
            <person name="Fang C."/>
            <person name="Wu Y.-H."/>
            <person name="Sun C."/>
            <person name="Wang H."/>
            <person name="Cheng H."/>
            <person name="Meng F.-X."/>
            <person name="Wang C.-S."/>
            <person name="Xu X.-W."/>
        </authorList>
    </citation>
    <scope>NUCLEOTIDE SEQUENCE [LARGE SCALE GENOMIC DNA]</scope>
    <source>
        <strain evidence="1 2">CCTCC AB 2015396</strain>
    </source>
</reference>
<organism evidence="1 2">
    <name type="scientific">Aurantiacibacter xanthus</name>
    <dbReference type="NCBI Taxonomy" id="1784712"/>
    <lineage>
        <taxon>Bacteria</taxon>
        <taxon>Pseudomonadati</taxon>
        <taxon>Pseudomonadota</taxon>
        <taxon>Alphaproteobacteria</taxon>
        <taxon>Sphingomonadales</taxon>
        <taxon>Erythrobacteraceae</taxon>
        <taxon>Aurantiacibacter</taxon>
    </lineage>
</organism>
<dbReference type="OrthoDB" id="7432511at2"/>
<keyword evidence="2" id="KW-1185">Reference proteome</keyword>
<dbReference type="PROSITE" id="PS51257">
    <property type="entry name" value="PROKAR_LIPOPROTEIN"/>
    <property type="match status" value="1"/>
</dbReference>
<name>A0A3A1PGA6_9SPHN</name>
<dbReference type="AlphaFoldDB" id="A0A3A1PGA6"/>
<sequence>MRPLFASFVLLIATSCASDSRGEEIERLEMRLSGWSSLEVVIDAGGNGTYKDSEPHPDGTTGGFKLTRAELFELLAELQPYRKQAVPFSEESAMRFIERACPKGVPEVTDAGAFYIRWQSANDDVHYLADFGCDYERLADRNGQLREIVKGLPIPSVR</sequence>
<evidence type="ECO:0000313" key="2">
    <source>
        <dbReference type="Proteomes" id="UP000265366"/>
    </source>
</evidence>
<protein>
    <submittedName>
        <fullName evidence="1">Uncharacterized protein</fullName>
    </submittedName>
</protein>